<evidence type="ECO:0000313" key="3">
    <source>
        <dbReference type="Proteomes" id="UP000466785"/>
    </source>
</evidence>
<dbReference type="AlphaFoldDB" id="A0A6N4V7S4"/>
<dbReference type="RefSeq" id="WP_235682461.1">
    <property type="nucleotide sequence ID" value="NZ_AP022570.1"/>
</dbReference>
<accession>A0A6N4V7S4</accession>
<evidence type="ECO:0000259" key="1">
    <source>
        <dbReference type="Pfam" id="PF12680"/>
    </source>
</evidence>
<feature type="domain" description="SnoaL-like" evidence="1">
    <location>
        <begin position="21"/>
        <end position="119"/>
    </location>
</feature>
<dbReference type="InterPro" id="IPR032710">
    <property type="entry name" value="NTF2-like_dom_sf"/>
</dbReference>
<keyword evidence="3" id="KW-1185">Reference proteome</keyword>
<gene>
    <name evidence="2" type="ORF">MPOR_12160</name>
</gene>
<dbReference type="KEGG" id="mpof:MPOR_12160"/>
<reference evidence="2 3" key="1">
    <citation type="journal article" date="2019" name="Emerg. Microbes Infect.">
        <title>Comprehensive subspecies identification of 175 nontuberculous mycobacteria species based on 7547 genomic profiles.</title>
        <authorList>
            <person name="Matsumoto Y."/>
            <person name="Kinjo T."/>
            <person name="Motooka D."/>
            <person name="Nabeya D."/>
            <person name="Jung N."/>
            <person name="Uechi K."/>
            <person name="Horii T."/>
            <person name="Iida T."/>
            <person name="Fujita J."/>
            <person name="Nakamura S."/>
        </authorList>
    </citation>
    <scope>NUCLEOTIDE SEQUENCE [LARGE SCALE GENOMIC DNA]</scope>
    <source>
        <strain evidence="2 3">JCM 12603</strain>
    </source>
</reference>
<name>A0A6N4V7S4_9MYCO</name>
<organism evidence="2 3">
    <name type="scientific">Mycolicibacterium poriferae</name>
    <dbReference type="NCBI Taxonomy" id="39694"/>
    <lineage>
        <taxon>Bacteria</taxon>
        <taxon>Bacillati</taxon>
        <taxon>Actinomycetota</taxon>
        <taxon>Actinomycetes</taxon>
        <taxon>Mycobacteriales</taxon>
        <taxon>Mycobacteriaceae</taxon>
        <taxon>Mycolicibacterium</taxon>
    </lineage>
</organism>
<sequence length="125" mass="14237">MDSQQVMTRGTAERSAVRLYRRWIDELWAGQQVAAELVSDDFVGHWPTRDVHGPAELQSMVDETRAMFRELEFYVDVDPFANGDMLAARWIGTGARERGPVLFAGNDILRVRDGRIVEYWACSSS</sequence>
<protein>
    <recommendedName>
        <fullName evidence="1">SnoaL-like domain-containing protein</fullName>
    </recommendedName>
</protein>
<dbReference type="InterPro" id="IPR037401">
    <property type="entry name" value="SnoaL-like"/>
</dbReference>
<dbReference type="SUPFAM" id="SSF54427">
    <property type="entry name" value="NTF2-like"/>
    <property type="match status" value="1"/>
</dbReference>
<proteinExistence type="predicted"/>
<dbReference type="Proteomes" id="UP000466785">
    <property type="component" value="Chromosome"/>
</dbReference>
<dbReference type="EMBL" id="AP022570">
    <property type="protein sequence ID" value="BBX50190.1"/>
    <property type="molecule type" value="Genomic_DNA"/>
</dbReference>
<dbReference type="Gene3D" id="3.10.450.50">
    <property type="match status" value="1"/>
</dbReference>
<dbReference type="Pfam" id="PF12680">
    <property type="entry name" value="SnoaL_2"/>
    <property type="match status" value="1"/>
</dbReference>
<evidence type="ECO:0000313" key="2">
    <source>
        <dbReference type="EMBL" id="BBX50190.1"/>
    </source>
</evidence>